<organism evidence="1 2">
    <name type="scientific">Candidatus Dojkabacteria bacterium HGW-Dojkabacteria-1</name>
    <dbReference type="NCBI Taxonomy" id="2013761"/>
    <lineage>
        <taxon>Bacteria</taxon>
        <taxon>Candidatus Dojkabacteria</taxon>
    </lineage>
</organism>
<comment type="caution">
    <text evidence="1">The sequence shown here is derived from an EMBL/GenBank/DDBJ whole genome shotgun (WGS) entry which is preliminary data.</text>
</comment>
<accession>A0A2N2F364</accession>
<dbReference type="EMBL" id="PHAO01000001">
    <property type="protein sequence ID" value="PKN02651.1"/>
    <property type="molecule type" value="Genomic_DNA"/>
</dbReference>
<proteinExistence type="predicted"/>
<name>A0A2N2F364_9BACT</name>
<evidence type="ECO:0000313" key="1">
    <source>
        <dbReference type="EMBL" id="PKN02651.1"/>
    </source>
</evidence>
<gene>
    <name evidence="1" type="ORF">CVU76_01265</name>
</gene>
<evidence type="ECO:0000313" key="2">
    <source>
        <dbReference type="Proteomes" id="UP000233417"/>
    </source>
</evidence>
<reference evidence="1 2" key="1">
    <citation type="journal article" date="2017" name="ISME J.">
        <title>Potential for microbial H2 and metal transformations associated with novel bacteria and archaea in deep terrestrial subsurface sediments.</title>
        <authorList>
            <person name="Hernsdorf A.W."/>
            <person name="Amano Y."/>
            <person name="Miyakawa K."/>
            <person name="Ise K."/>
            <person name="Suzuki Y."/>
            <person name="Anantharaman K."/>
            <person name="Probst A."/>
            <person name="Burstein D."/>
            <person name="Thomas B.C."/>
            <person name="Banfield J.F."/>
        </authorList>
    </citation>
    <scope>NUCLEOTIDE SEQUENCE [LARGE SCALE GENOMIC DNA]</scope>
    <source>
        <strain evidence="1">HGW-Dojkabacteria-1</strain>
    </source>
</reference>
<sequence>MIENILLLLLTIFQTKKEPFFEYVLNTEQVPLNIYWISHDNVLLSYTTNSEIYNLENRTKNILEVCYNCIYGYERELLRCEYEHRSIKSMDEFSTSISLYDSKENLLFKKDIFPTVIPIVCKKNFIILQNAYSFLEGRTYKLNIENGELLEVQNSKGKRIDGLPEYTNISVGQKRLILLTEENLLRVYTM</sequence>
<protein>
    <submittedName>
        <fullName evidence="1">Uncharacterized protein</fullName>
    </submittedName>
</protein>
<dbReference type="Proteomes" id="UP000233417">
    <property type="component" value="Unassembled WGS sequence"/>
</dbReference>
<dbReference type="AlphaFoldDB" id="A0A2N2F364"/>